<evidence type="ECO:0000256" key="1">
    <source>
        <dbReference type="ARBA" id="ARBA00009437"/>
    </source>
</evidence>
<evidence type="ECO:0000313" key="7">
    <source>
        <dbReference type="Proteomes" id="UP000198460"/>
    </source>
</evidence>
<dbReference type="InterPro" id="IPR058163">
    <property type="entry name" value="LysR-type_TF_proteobact-type"/>
</dbReference>
<dbReference type="EMBL" id="FXAN01000076">
    <property type="protein sequence ID" value="SMG01549.1"/>
    <property type="molecule type" value="Genomic_DNA"/>
</dbReference>
<dbReference type="AlphaFoldDB" id="A0A238H897"/>
<sequence length="312" mass="35226">MDYLQSIRTFVRIAELGNYSRAAKSMNISNSLATRQIASLEHHLNARLFQRSTRRLSLTEQGRAYLECVREVLRDIERAEQLVATNSHPPAGTLRIVAPVTFGLHGFSSMLNAYTQRYPQVTLDVTLTDRQVSLIDERFDVGLLTGRQTTGDRIVRRRLITHHMTVCASPGYLRRYGLPSHPAELSTHAWLHLPCERHVDQLEFSGPHGPVRVSFNNAARTNNADMLRQFALLEMGIAILPRYLVNDDLARGTLASLLDDYRLPCVGIDLVYPSQYFPPKVRAFVDHLNEFVRNDGQDSSNRSDQSAAETVA</sequence>
<dbReference type="PANTHER" id="PTHR30537">
    <property type="entry name" value="HTH-TYPE TRANSCRIPTIONAL REGULATOR"/>
    <property type="match status" value="1"/>
</dbReference>
<dbReference type="SUPFAM" id="SSF53850">
    <property type="entry name" value="Periplasmic binding protein-like II"/>
    <property type="match status" value="1"/>
</dbReference>
<proteinExistence type="inferred from homology"/>
<reference evidence="6 7" key="1">
    <citation type="submission" date="2017-04" db="EMBL/GenBank/DDBJ databases">
        <authorList>
            <person name="Afonso C.L."/>
            <person name="Miller P.J."/>
            <person name="Scott M.A."/>
            <person name="Spackman E."/>
            <person name="Goraichik I."/>
            <person name="Dimitrov K.M."/>
            <person name="Suarez D.L."/>
            <person name="Swayne D.E."/>
        </authorList>
    </citation>
    <scope>NUCLEOTIDE SEQUENCE [LARGE SCALE GENOMIC DNA]</scope>
    <source>
        <strain evidence="6">LMG 28154</strain>
    </source>
</reference>
<dbReference type="FunFam" id="1.10.10.10:FF:000001">
    <property type="entry name" value="LysR family transcriptional regulator"/>
    <property type="match status" value="1"/>
</dbReference>
<keyword evidence="4" id="KW-0804">Transcription</keyword>
<dbReference type="InterPro" id="IPR036388">
    <property type="entry name" value="WH-like_DNA-bd_sf"/>
</dbReference>
<dbReference type="PROSITE" id="PS50931">
    <property type="entry name" value="HTH_LYSR"/>
    <property type="match status" value="1"/>
</dbReference>
<organism evidence="6 7">
    <name type="scientific">Burkholderia singularis</name>
    <dbReference type="NCBI Taxonomy" id="1503053"/>
    <lineage>
        <taxon>Bacteria</taxon>
        <taxon>Pseudomonadati</taxon>
        <taxon>Pseudomonadota</taxon>
        <taxon>Betaproteobacteria</taxon>
        <taxon>Burkholderiales</taxon>
        <taxon>Burkholderiaceae</taxon>
        <taxon>Burkholderia</taxon>
        <taxon>pseudomallei group</taxon>
    </lineage>
</organism>
<dbReference type="InterPro" id="IPR005119">
    <property type="entry name" value="LysR_subst-bd"/>
</dbReference>
<dbReference type="GO" id="GO:0003700">
    <property type="term" value="F:DNA-binding transcription factor activity"/>
    <property type="evidence" value="ECO:0007669"/>
    <property type="project" value="InterPro"/>
</dbReference>
<evidence type="ECO:0000256" key="4">
    <source>
        <dbReference type="ARBA" id="ARBA00023163"/>
    </source>
</evidence>
<gene>
    <name evidence="6" type="ORF">BSIN_4430</name>
</gene>
<comment type="similarity">
    <text evidence="1">Belongs to the LysR transcriptional regulatory family.</text>
</comment>
<feature type="domain" description="HTH lysR-type" evidence="5">
    <location>
        <begin position="1"/>
        <end position="59"/>
    </location>
</feature>
<dbReference type="Pfam" id="PF03466">
    <property type="entry name" value="LysR_substrate"/>
    <property type="match status" value="1"/>
</dbReference>
<dbReference type="Proteomes" id="UP000198460">
    <property type="component" value="Unassembled WGS sequence"/>
</dbReference>
<accession>A0A238H897</accession>
<dbReference type="PANTHER" id="PTHR30537:SF5">
    <property type="entry name" value="HTH-TYPE TRANSCRIPTIONAL ACTIVATOR TTDR-RELATED"/>
    <property type="match status" value="1"/>
</dbReference>
<dbReference type="Pfam" id="PF00126">
    <property type="entry name" value="HTH_1"/>
    <property type="match status" value="1"/>
</dbReference>
<evidence type="ECO:0000256" key="2">
    <source>
        <dbReference type="ARBA" id="ARBA00023015"/>
    </source>
</evidence>
<keyword evidence="2" id="KW-0805">Transcription regulation</keyword>
<dbReference type="Gene3D" id="1.10.10.10">
    <property type="entry name" value="Winged helix-like DNA-binding domain superfamily/Winged helix DNA-binding domain"/>
    <property type="match status" value="1"/>
</dbReference>
<evidence type="ECO:0000313" key="6">
    <source>
        <dbReference type="EMBL" id="SMG01549.1"/>
    </source>
</evidence>
<dbReference type="RefSeq" id="WP_089341374.1">
    <property type="nucleotide sequence ID" value="NZ_FXAN01000076.1"/>
</dbReference>
<evidence type="ECO:0000256" key="3">
    <source>
        <dbReference type="ARBA" id="ARBA00023125"/>
    </source>
</evidence>
<name>A0A238H897_9BURK</name>
<evidence type="ECO:0000259" key="5">
    <source>
        <dbReference type="PROSITE" id="PS50931"/>
    </source>
</evidence>
<dbReference type="InterPro" id="IPR036390">
    <property type="entry name" value="WH_DNA-bd_sf"/>
</dbReference>
<dbReference type="SUPFAM" id="SSF46785">
    <property type="entry name" value="Winged helix' DNA-binding domain"/>
    <property type="match status" value="1"/>
</dbReference>
<dbReference type="GO" id="GO:0003677">
    <property type="term" value="F:DNA binding"/>
    <property type="evidence" value="ECO:0007669"/>
    <property type="project" value="UniProtKB-KW"/>
</dbReference>
<dbReference type="CDD" id="cd08422">
    <property type="entry name" value="PBP2_CrgA_like"/>
    <property type="match status" value="1"/>
</dbReference>
<protein>
    <submittedName>
        <fullName evidence="6">Transcriptional regulator, LysR family</fullName>
    </submittedName>
</protein>
<dbReference type="Gene3D" id="3.40.190.290">
    <property type="match status" value="1"/>
</dbReference>
<dbReference type="InterPro" id="IPR000847">
    <property type="entry name" value="LysR_HTH_N"/>
</dbReference>
<keyword evidence="3" id="KW-0238">DNA-binding</keyword>